<keyword evidence="4" id="KW-1185">Reference proteome</keyword>
<evidence type="ECO:0000313" key="3">
    <source>
        <dbReference type="EMBL" id="GBN36910.1"/>
    </source>
</evidence>
<dbReference type="Proteomes" id="UP000499080">
    <property type="component" value="Unassembled WGS sequence"/>
</dbReference>
<dbReference type="EMBL" id="BGPR01008909">
    <property type="protein sequence ID" value="GBN36838.1"/>
    <property type="molecule type" value="Genomic_DNA"/>
</dbReference>
<evidence type="ECO:0000259" key="1">
    <source>
        <dbReference type="Pfam" id="PF01498"/>
    </source>
</evidence>
<name>A0A4Y2NBM4_ARAVE</name>
<dbReference type="AlphaFoldDB" id="A0A4Y2NBM4"/>
<organism evidence="2 4">
    <name type="scientific">Araneus ventricosus</name>
    <name type="common">Orbweaver spider</name>
    <name type="synonym">Epeira ventricosa</name>
    <dbReference type="NCBI Taxonomy" id="182803"/>
    <lineage>
        <taxon>Eukaryota</taxon>
        <taxon>Metazoa</taxon>
        <taxon>Ecdysozoa</taxon>
        <taxon>Arthropoda</taxon>
        <taxon>Chelicerata</taxon>
        <taxon>Arachnida</taxon>
        <taxon>Araneae</taxon>
        <taxon>Araneomorphae</taxon>
        <taxon>Entelegynae</taxon>
        <taxon>Araneoidea</taxon>
        <taxon>Araneidae</taxon>
        <taxon>Araneus</taxon>
    </lineage>
</organism>
<protein>
    <recommendedName>
        <fullName evidence="1">Transposase Tc1-like domain-containing protein</fullName>
    </recommendedName>
</protein>
<dbReference type="EMBL" id="BGPR01008921">
    <property type="protein sequence ID" value="GBN36910.1"/>
    <property type="molecule type" value="Genomic_DNA"/>
</dbReference>
<dbReference type="InterPro" id="IPR002492">
    <property type="entry name" value="Transposase_Tc1-like"/>
</dbReference>
<comment type="caution">
    <text evidence="2">The sequence shown here is derived from an EMBL/GenBank/DDBJ whole genome shotgun (WGS) entry which is preliminary data.</text>
</comment>
<proteinExistence type="predicted"/>
<dbReference type="GO" id="GO:0015074">
    <property type="term" value="P:DNA integration"/>
    <property type="evidence" value="ECO:0007669"/>
    <property type="project" value="InterPro"/>
</dbReference>
<gene>
    <name evidence="2" type="ORF">AVEN_224975_1</name>
    <name evidence="3" type="ORF">AVEN_251451_1</name>
</gene>
<feature type="domain" description="Transposase Tc1-like" evidence="1">
    <location>
        <begin position="102"/>
        <end position="172"/>
    </location>
</feature>
<dbReference type="OrthoDB" id="6421377at2759"/>
<reference evidence="2 4" key="1">
    <citation type="journal article" date="2019" name="Sci. Rep.">
        <title>Orb-weaving spider Araneus ventricosus genome elucidates the spidroin gene catalogue.</title>
        <authorList>
            <person name="Kono N."/>
            <person name="Nakamura H."/>
            <person name="Ohtoshi R."/>
            <person name="Moran D.A.P."/>
            <person name="Shinohara A."/>
            <person name="Yoshida Y."/>
            <person name="Fujiwara M."/>
            <person name="Mori M."/>
            <person name="Tomita M."/>
            <person name="Arakawa K."/>
        </authorList>
    </citation>
    <scope>NUCLEOTIDE SEQUENCE [LARGE SCALE GENOMIC DNA]</scope>
</reference>
<dbReference type="GO" id="GO:0006313">
    <property type="term" value="P:DNA transposition"/>
    <property type="evidence" value="ECO:0007669"/>
    <property type="project" value="InterPro"/>
</dbReference>
<evidence type="ECO:0000313" key="4">
    <source>
        <dbReference type="Proteomes" id="UP000499080"/>
    </source>
</evidence>
<dbReference type="GO" id="GO:0003677">
    <property type="term" value="F:DNA binding"/>
    <property type="evidence" value="ECO:0007669"/>
    <property type="project" value="InterPro"/>
</dbReference>
<accession>A0A4Y2NBM4</accession>
<dbReference type="Pfam" id="PF01498">
    <property type="entry name" value="HTH_Tnp_Tc3_2"/>
    <property type="match status" value="1"/>
</dbReference>
<sequence length="178" mass="20815">MKRRVEPLFRSINPFISQNRCFVAIITSPDEKQVGKKQVPANNQLTQMNHNSKRLTSEPGNTKQVLEGQQQRAAVHSSRKQIVLKTKQRPGRPRTFSEREERWIVRQARINSKTSAVKLSLKCKSRFRKAVNPETVRNVLKKHKYHGRVPRRKPYISKANRKARLAFAKMYVKQPTEF</sequence>
<evidence type="ECO:0000313" key="2">
    <source>
        <dbReference type="EMBL" id="GBN36838.1"/>
    </source>
</evidence>